<dbReference type="PANTHER" id="PTHR21011:SF1">
    <property type="entry name" value="SMALL RIBOSOMAL SUBUNIT PROTEIN BS6M"/>
    <property type="match status" value="1"/>
</dbReference>
<sequence>MIEYNSVGKTHNLRRTQPASLVQKEEKSMTKYEILYIIRPNIDEEAKAALVERFDGILTDNGAANLESKDWEKRKLAYEINDFREGIYHIATFEAETTSEALSEFDRLAKINLDILRHMIVKVEA</sequence>
<evidence type="ECO:0000256" key="2">
    <source>
        <dbReference type="ARBA" id="ARBA00022730"/>
    </source>
</evidence>
<comment type="function">
    <text evidence="6 8">Binds together with bS18 to 16S ribosomal RNA.</text>
</comment>
<keyword evidence="2 8" id="KW-0699">rRNA-binding</keyword>
<dbReference type="Proteomes" id="UP000031847">
    <property type="component" value="Unassembled WGS sequence"/>
</dbReference>
<dbReference type="GO" id="GO:0005840">
    <property type="term" value="C:ribosome"/>
    <property type="evidence" value="ECO:0007669"/>
    <property type="project" value="UniProtKB-KW"/>
</dbReference>
<evidence type="ECO:0000256" key="4">
    <source>
        <dbReference type="ARBA" id="ARBA00022980"/>
    </source>
</evidence>
<dbReference type="CDD" id="cd00473">
    <property type="entry name" value="bS6"/>
    <property type="match status" value="1"/>
</dbReference>
<dbReference type="GO" id="GO:1990904">
    <property type="term" value="C:ribonucleoprotein complex"/>
    <property type="evidence" value="ECO:0007669"/>
    <property type="project" value="UniProtKB-KW"/>
</dbReference>
<dbReference type="InterPro" id="IPR035980">
    <property type="entry name" value="Ribosomal_bS6_sf"/>
</dbReference>
<dbReference type="SUPFAM" id="SSF54995">
    <property type="entry name" value="Ribosomal protein S6"/>
    <property type="match status" value="1"/>
</dbReference>
<evidence type="ECO:0000313" key="9">
    <source>
        <dbReference type="EMBL" id="GAM78999.1"/>
    </source>
</evidence>
<accession>A0A0B8QYC0</accession>
<dbReference type="NCBIfam" id="TIGR00166">
    <property type="entry name" value="S6"/>
    <property type="match status" value="1"/>
</dbReference>
<reference evidence="9 10" key="1">
    <citation type="submission" date="2015-01" db="EMBL/GenBank/DDBJ databases">
        <title>Lactococcus lactis subsp.lactis JCM 5805 whole genome shotgun sequence.</title>
        <authorList>
            <person name="Fujii T."/>
            <person name="Tomita Y."/>
            <person name="Ikushima S."/>
            <person name="Fujiwara D."/>
        </authorList>
    </citation>
    <scope>NUCLEOTIDE SEQUENCE [LARGE SCALE GENOMIC DNA]</scope>
    <source>
        <strain evidence="9 10">JCM 5805</strain>
    </source>
</reference>
<dbReference type="AlphaFoldDB" id="A0A0B8QYC0"/>
<dbReference type="Pfam" id="PF01250">
    <property type="entry name" value="Ribosomal_S6"/>
    <property type="match status" value="1"/>
</dbReference>
<dbReference type="EMBL" id="BBSI01000005">
    <property type="protein sequence ID" value="GAM78999.1"/>
    <property type="molecule type" value="Genomic_DNA"/>
</dbReference>
<dbReference type="FunFam" id="3.30.70.60:FF:000002">
    <property type="entry name" value="30S ribosomal protein S6"/>
    <property type="match status" value="1"/>
</dbReference>
<organism evidence="9 10">
    <name type="scientific">Lactococcus lactis subsp. lactis</name>
    <name type="common">Streptococcus lactis</name>
    <dbReference type="NCBI Taxonomy" id="1360"/>
    <lineage>
        <taxon>Bacteria</taxon>
        <taxon>Bacillati</taxon>
        <taxon>Bacillota</taxon>
        <taxon>Bacilli</taxon>
        <taxon>Lactobacillales</taxon>
        <taxon>Streptococcaceae</taxon>
        <taxon>Lactococcus</taxon>
    </lineage>
</organism>
<evidence type="ECO:0000256" key="1">
    <source>
        <dbReference type="ARBA" id="ARBA00009512"/>
    </source>
</evidence>
<dbReference type="PANTHER" id="PTHR21011">
    <property type="entry name" value="MITOCHONDRIAL 28S RIBOSOMAL PROTEIN S6"/>
    <property type="match status" value="1"/>
</dbReference>
<keyword evidence="5 8" id="KW-0687">Ribonucleoprotein</keyword>
<comment type="caution">
    <text evidence="9">The sequence shown here is derived from an EMBL/GenBank/DDBJ whole genome shotgun (WGS) entry which is preliminary data.</text>
</comment>
<dbReference type="HAMAP" id="MF_00360">
    <property type="entry name" value="Ribosomal_bS6"/>
    <property type="match status" value="1"/>
</dbReference>
<dbReference type="InterPro" id="IPR014717">
    <property type="entry name" value="Transl_elong_EF1B/ribsomal_bS6"/>
</dbReference>
<evidence type="ECO:0000256" key="8">
    <source>
        <dbReference type="HAMAP-Rule" id="MF_00360"/>
    </source>
</evidence>
<evidence type="ECO:0000256" key="3">
    <source>
        <dbReference type="ARBA" id="ARBA00022884"/>
    </source>
</evidence>
<keyword evidence="3 8" id="KW-0694">RNA-binding</keyword>
<dbReference type="GO" id="GO:0005737">
    <property type="term" value="C:cytoplasm"/>
    <property type="evidence" value="ECO:0007669"/>
    <property type="project" value="UniProtKB-ARBA"/>
</dbReference>
<dbReference type="GO" id="GO:0070181">
    <property type="term" value="F:small ribosomal subunit rRNA binding"/>
    <property type="evidence" value="ECO:0007669"/>
    <property type="project" value="TreeGrafter"/>
</dbReference>
<dbReference type="InterPro" id="IPR020814">
    <property type="entry name" value="Ribosomal_S6_plastid/chlpt"/>
</dbReference>
<evidence type="ECO:0000256" key="5">
    <source>
        <dbReference type="ARBA" id="ARBA00023274"/>
    </source>
</evidence>
<dbReference type="Gene3D" id="3.30.70.60">
    <property type="match status" value="1"/>
</dbReference>
<keyword evidence="4 8" id="KW-0689">Ribosomal protein</keyword>
<name>A0A0B8QYC0_LACLL</name>
<proteinExistence type="inferred from homology"/>
<gene>
    <name evidence="8" type="primary">rpsF</name>
    <name evidence="9" type="ORF">JCM5805K_0102</name>
</gene>
<protein>
    <recommendedName>
        <fullName evidence="7 8">Small ribosomal subunit protein bS6</fullName>
    </recommendedName>
</protein>
<dbReference type="GO" id="GO:0003735">
    <property type="term" value="F:structural constituent of ribosome"/>
    <property type="evidence" value="ECO:0007669"/>
    <property type="project" value="InterPro"/>
</dbReference>
<evidence type="ECO:0000256" key="6">
    <source>
        <dbReference type="ARBA" id="ARBA00035104"/>
    </source>
</evidence>
<dbReference type="GO" id="GO:0006412">
    <property type="term" value="P:translation"/>
    <property type="evidence" value="ECO:0007669"/>
    <property type="project" value="UniProtKB-UniRule"/>
</dbReference>
<comment type="similarity">
    <text evidence="1 8">Belongs to the bacterial ribosomal protein bS6 family.</text>
</comment>
<evidence type="ECO:0000256" key="7">
    <source>
        <dbReference type="ARBA" id="ARBA00035294"/>
    </source>
</evidence>
<evidence type="ECO:0000313" key="10">
    <source>
        <dbReference type="Proteomes" id="UP000031847"/>
    </source>
</evidence>
<dbReference type="InterPro" id="IPR000529">
    <property type="entry name" value="Ribosomal_bS6"/>
</dbReference>